<dbReference type="InterPro" id="IPR004938">
    <property type="entry name" value="XG_FTase"/>
</dbReference>
<evidence type="ECO:0000256" key="3">
    <source>
        <dbReference type="ARBA" id="ARBA00022679"/>
    </source>
</evidence>
<keyword evidence="2" id="KW-0328">Glycosyltransferase</keyword>
<feature type="region of interest" description="Disordered" evidence="6">
    <location>
        <begin position="120"/>
        <end position="248"/>
    </location>
</feature>
<dbReference type="PANTHER" id="PTHR31889">
    <property type="entry name" value="FUCOSYLTRANSFERASE 2-RELATED"/>
    <property type="match status" value="1"/>
</dbReference>
<reference evidence="7" key="1">
    <citation type="submission" date="2024-02" db="EMBL/GenBank/DDBJ databases">
        <authorList>
            <consortium name="ELIXIR-Norway"/>
            <consortium name="Elixir Norway"/>
        </authorList>
    </citation>
    <scope>NUCLEOTIDE SEQUENCE</scope>
</reference>
<feature type="compositionally biased region" description="Low complexity" evidence="6">
    <location>
        <begin position="176"/>
        <end position="196"/>
    </location>
</feature>
<feature type="compositionally biased region" description="Low complexity" evidence="6">
    <location>
        <begin position="203"/>
        <end position="215"/>
    </location>
</feature>
<feature type="compositionally biased region" description="Low complexity" evidence="6">
    <location>
        <begin position="120"/>
        <end position="138"/>
    </location>
</feature>
<keyword evidence="4" id="KW-0325">Glycoprotein</keyword>
<comment type="similarity">
    <text evidence="1">Belongs to the glycosyltransferase 37 family.</text>
</comment>
<evidence type="ECO:0000256" key="4">
    <source>
        <dbReference type="ARBA" id="ARBA00023180"/>
    </source>
</evidence>
<evidence type="ECO:0000256" key="2">
    <source>
        <dbReference type="ARBA" id="ARBA00022676"/>
    </source>
</evidence>
<evidence type="ECO:0000313" key="8">
    <source>
        <dbReference type="Proteomes" id="UP001497444"/>
    </source>
</evidence>
<evidence type="ECO:0000256" key="1">
    <source>
        <dbReference type="ARBA" id="ARBA00010481"/>
    </source>
</evidence>
<evidence type="ECO:0000313" key="7">
    <source>
        <dbReference type="EMBL" id="CAK9271061.1"/>
    </source>
</evidence>
<evidence type="ECO:0000256" key="6">
    <source>
        <dbReference type="SAM" id="MobiDB-lite"/>
    </source>
</evidence>
<evidence type="ECO:0000256" key="5">
    <source>
        <dbReference type="ARBA" id="ARBA00023316"/>
    </source>
</evidence>
<gene>
    <name evidence="7" type="ORF">CSSPJE1EN1_LOCUS16539</name>
</gene>
<keyword evidence="3" id="KW-0808">Transferase</keyword>
<dbReference type="Pfam" id="PF03254">
    <property type="entry name" value="XG_FTase"/>
    <property type="match status" value="1"/>
</dbReference>
<keyword evidence="5" id="KW-0961">Cell wall biogenesis/degradation</keyword>
<dbReference type="PANTHER" id="PTHR31889:SF86">
    <property type="entry name" value="FUCOSYLTRANSFERASE"/>
    <property type="match status" value="1"/>
</dbReference>
<keyword evidence="8" id="KW-1185">Reference proteome</keyword>
<organism evidence="7 8">
    <name type="scientific">Sphagnum jensenii</name>
    <dbReference type="NCBI Taxonomy" id="128206"/>
    <lineage>
        <taxon>Eukaryota</taxon>
        <taxon>Viridiplantae</taxon>
        <taxon>Streptophyta</taxon>
        <taxon>Embryophyta</taxon>
        <taxon>Bryophyta</taxon>
        <taxon>Sphagnophytina</taxon>
        <taxon>Sphagnopsida</taxon>
        <taxon>Sphagnales</taxon>
        <taxon>Sphagnaceae</taxon>
        <taxon>Sphagnum</taxon>
    </lineage>
</organism>
<dbReference type="Proteomes" id="UP001497444">
    <property type="component" value="Chromosome 3"/>
</dbReference>
<feature type="compositionally biased region" description="Gly residues" evidence="6">
    <location>
        <begin position="231"/>
        <end position="240"/>
    </location>
</feature>
<protein>
    <recommendedName>
        <fullName evidence="9">Fucosyltransferase</fullName>
    </recommendedName>
</protein>
<dbReference type="EMBL" id="OZ020098">
    <property type="protein sequence ID" value="CAK9271061.1"/>
    <property type="molecule type" value="Genomic_DNA"/>
</dbReference>
<accession>A0ABP0WZ76</accession>
<evidence type="ECO:0008006" key="9">
    <source>
        <dbReference type="Google" id="ProtNLM"/>
    </source>
</evidence>
<proteinExistence type="inferred from homology"/>
<name>A0ABP0WZ76_9BRYO</name>
<sequence length="785" mass="84927">MVGNMLTPPRGPMGGQIFFVVLACSSLLLCSLMVLLSREDFSPAHEQIENLVEQAAAVSSSEHVPPAEVVSSDAAAAALEQQQTGIDPPEPLAVAGAAPSIDDQVVEPGISLDQEIVAPADQPAPSPADHQPAASPSPIDQPDASPTKKPATAPPIDQPAAASPTDQQAAIPPLHQPATAPPTDQQAAISPLHQPATAPPTDQPAAASAPTDQPTVAAALDQSGAASSTGQPGGTRGVSGGDREPSTTTTLPAAAEALIRELRTVAMRVNGGEPVQPLSESERDDWHQKNPCISREKLPLRYAARKFVKHVEDASPAAWDAVFREYEILHRTCTTKVQDISLYFLEIDTSIPAGCNYLLCNTVLGSGLGNQILITASCLIYAVLTQRVLLLPSTNTLRDILCEPFEGSSWKVNEGKIGFPVPSAFWLSTDQFVSEVDLSVGSQERANTTVHATDVTIRHEWRVQPDNRFFCITEQKFLRNVPWVFLQGNQHFLPKLFVIPSFRTTLESLFPSRLVLTHVLRRSILPVDSVWQRVEQVREMQPDHAHRRLGVQIRYMDSQFEASHLLEMRAQKCALENGMLPQHGQAAARSDLTITSKSNLPIAESNPRNAKYIDDSAALAVNGTTTVVFVASLYDTFEKSLSSEYLQQAPENAGEHVTVVQVSSRHEQSYFNREEDEQALVEIILLSFSDDVIVSPQSTFGNVAHAYGALQPWVIIAGQNVIEGDSQQASCVKAQSVDACYHIPDRYLSCPHDPELDGSSVLELVPYIADCLAGEYPGSIQLITL</sequence>